<dbReference type="EMBL" id="CP001140">
    <property type="protein sequence ID" value="ACL11688.1"/>
    <property type="molecule type" value="Genomic_DNA"/>
</dbReference>
<dbReference type="GO" id="GO:0003735">
    <property type="term" value="F:structural constituent of ribosome"/>
    <property type="evidence" value="ECO:0007669"/>
    <property type="project" value="InterPro"/>
</dbReference>
<dbReference type="RefSeq" id="WP_012609029.1">
    <property type="nucleotide sequence ID" value="NC_011766.1"/>
</dbReference>
<dbReference type="Gene3D" id="3.100.10.10">
    <property type="match status" value="1"/>
</dbReference>
<dbReference type="Pfam" id="PF00828">
    <property type="entry name" value="Ribosomal_L27A"/>
    <property type="match status" value="1"/>
</dbReference>
<dbReference type="AlphaFoldDB" id="B8D6F7"/>
<evidence type="ECO:0000256" key="1">
    <source>
        <dbReference type="ARBA" id="ARBA00006815"/>
    </source>
</evidence>
<dbReference type="GO" id="GO:0022625">
    <property type="term" value="C:cytosolic large ribosomal subunit"/>
    <property type="evidence" value="ECO:0007669"/>
    <property type="project" value="TreeGrafter"/>
</dbReference>
<dbReference type="PANTHER" id="PTHR10934:SF2">
    <property type="entry name" value="LARGE RIBOSOMAL SUBUNIT PROTEIN EL18"/>
    <property type="match status" value="1"/>
</dbReference>
<dbReference type="GeneID" id="7171669"/>
<dbReference type="Proteomes" id="UP000006903">
    <property type="component" value="Chromosome"/>
</dbReference>
<reference evidence="6 7" key="1">
    <citation type="journal article" date="2009" name="J. Bacteriol.">
        <title>Complete genome sequence of the anaerobic, protein-degrading hyperthermophilic crenarchaeon Desulfurococcus kamchatkensis.</title>
        <authorList>
            <person name="Ravin N.V."/>
            <person name="Mardanov A.V."/>
            <person name="Beletsky A.V."/>
            <person name="Kublanov I.V."/>
            <person name="Kolganova T.V."/>
            <person name="Lebedinsky A.V."/>
            <person name="Chernyh N.A."/>
            <person name="Bonch-Osmolovskaya E.A."/>
            <person name="Skryabin K.G."/>
        </authorList>
    </citation>
    <scope>NUCLEOTIDE SEQUENCE [LARGE SCALE GENOMIC DNA]</scope>
    <source>
        <strain evidence="7">DSM 18924 / JCM 16383 / VKM B-2413 / 1221n</strain>
    </source>
</reference>
<proteinExistence type="inferred from homology"/>
<dbReference type="InterPro" id="IPR021131">
    <property type="entry name" value="Ribosomal_uL15/eL18"/>
</dbReference>
<name>B8D6F7_DESA1</name>
<evidence type="ECO:0000256" key="4">
    <source>
        <dbReference type="HAMAP-Rule" id="MF_00329"/>
    </source>
</evidence>
<sequence length="120" mass="13158">MSRLRKTNIVLRKVIEELRKQASINNAPIWSSIAEELSKPTRRRRAVNISRINRYSKPGDVVVVPGKVLGAGNIDHPVTVAAFGFSRTALEKIVKSGGRAIFILDLVKENPTGSSIKIIG</sequence>
<comment type="similarity">
    <text evidence="1 4">Belongs to the eukaryotic ribosomal protein eL18 family.</text>
</comment>
<protein>
    <recommendedName>
        <fullName evidence="4">Large ribosomal subunit protein eL18</fullName>
    </recommendedName>
</protein>
<evidence type="ECO:0000313" key="6">
    <source>
        <dbReference type="EMBL" id="ACL11688.1"/>
    </source>
</evidence>
<organism evidence="6 7">
    <name type="scientific">Desulfurococcus amylolyticus (strain DSM 18924 / JCM 16383 / VKM B-2413 / 1221n)</name>
    <name type="common">Desulfurococcus kamchatkensis</name>
    <dbReference type="NCBI Taxonomy" id="490899"/>
    <lineage>
        <taxon>Archaea</taxon>
        <taxon>Thermoproteota</taxon>
        <taxon>Thermoprotei</taxon>
        <taxon>Desulfurococcales</taxon>
        <taxon>Desulfurococcaceae</taxon>
        <taxon>Desulfurococcus</taxon>
    </lineage>
</organism>
<dbReference type="KEGG" id="dka:DKAM_1362"/>
<evidence type="ECO:0000256" key="2">
    <source>
        <dbReference type="ARBA" id="ARBA00022980"/>
    </source>
</evidence>
<dbReference type="PANTHER" id="PTHR10934">
    <property type="entry name" value="60S RIBOSOMAL PROTEIN L18"/>
    <property type="match status" value="1"/>
</dbReference>
<dbReference type="PROSITE" id="PS00475">
    <property type="entry name" value="RIBOSOMAL_L15"/>
    <property type="match status" value="1"/>
</dbReference>
<dbReference type="eggNOG" id="arCOG00780">
    <property type="taxonomic scope" value="Archaea"/>
</dbReference>
<dbReference type="GO" id="GO:0003723">
    <property type="term" value="F:RNA binding"/>
    <property type="evidence" value="ECO:0007669"/>
    <property type="project" value="TreeGrafter"/>
</dbReference>
<evidence type="ECO:0000256" key="3">
    <source>
        <dbReference type="ARBA" id="ARBA00023274"/>
    </source>
</evidence>
<dbReference type="InterPro" id="IPR036227">
    <property type="entry name" value="Ribosomal_uL15/eL18_sf"/>
</dbReference>
<keyword evidence="2 4" id="KW-0689">Ribosomal protein</keyword>
<dbReference type="GO" id="GO:0006412">
    <property type="term" value="P:translation"/>
    <property type="evidence" value="ECO:0007669"/>
    <property type="project" value="UniProtKB-UniRule"/>
</dbReference>
<dbReference type="HOGENOM" id="CLU_146465_0_0_2"/>
<accession>B8D6F7</accession>
<gene>
    <name evidence="4" type="primary">rpl18e</name>
    <name evidence="6" type="ordered locus">DKAM_1362</name>
</gene>
<evidence type="ECO:0000259" key="5">
    <source>
        <dbReference type="Pfam" id="PF00828"/>
    </source>
</evidence>
<dbReference type="InterPro" id="IPR001196">
    <property type="entry name" value="Ribosomal_uL15_CS"/>
</dbReference>
<dbReference type="HAMAP" id="MF_00329">
    <property type="entry name" value="Ribosomal_eL18"/>
    <property type="match status" value="1"/>
</dbReference>
<dbReference type="SUPFAM" id="SSF52080">
    <property type="entry name" value="Ribosomal proteins L15p and L18e"/>
    <property type="match status" value="1"/>
</dbReference>
<dbReference type="NCBIfam" id="NF003079">
    <property type="entry name" value="PRK04005.1"/>
    <property type="match status" value="1"/>
</dbReference>
<keyword evidence="3 4" id="KW-0687">Ribonucleoprotein</keyword>
<evidence type="ECO:0000313" key="7">
    <source>
        <dbReference type="Proteomes" id="UP000006903"/>
    </source>
</evidence>
<dbReference type="InterPro" id="IPR022947">
    <property type="entry name" value="Ribosomal_eL18_arc"/>
</dbReference>
<dbReference type="InterPro" id="IPR000039">
    <property type="entry name" value="Ribosomal_eL18"/>
</dbReference>
<dbReference type="STRING" id="490899.DKAM_1362"/>
<feature type="domain" description="Large ribosomal subunit protein uL15/eL18" evidence="5">
    <location>
        <begin position="65"/>
        <end position="100"/>
    </location>
</feature>